<name>A0ABX0XH57_9BACT</name>
<proteinExistence type="predicted"/>
<keyword evidence="2" id="KW-1185">Reference proteome</keyword>
<keyword evidence="1" id="KW-0540">Nuclease</keyword>
<dbReference type="GO" id="GO:0004519">
    <property type="term" value="F:endonuclease activity"/>
    <property type="evidence" value="ECO:0007669"/>
    <property type="project" value="UniProtKB-KW"/>
</dbReference>
<dbReference type="EMBL" id="JAATJH010000009">
    <property type="protein sequence ID" value="NJC28184.1"/>
    <property type="molecule type" value="Genomic_DNA"/>
</dbReference>
<dbReference type="Proteomes" id="UP000770785">
    <property type="component" value="Unassembled WGS sequence"/>
</dbReference>
<organism evidence="1 2">
    <name type="scientific">Neolewinella antarctica</name>
    <dbReference type="NCBI Taxonomy" id="442734"/>
    <lineage>
        <taxon>Bacteria</taxon>
        <taxon>Pseudomonadati</taxon>
        <taxon>Bacteroidota</taxon>
        <taxon>Saprospiria</taxon>
        <taxon>Saprospirales</taxon>
        <taxon>Lewinellaceae</taxon>
        <taxon>Neolewinella</taxon>
    </lineage>
</organism>
<comment type="caution">
    <text evidence="1">The sequence shown here is derived from an EMBL/GenBank/DDBJ whole genome shotgun (WGS) entry which is preliminary data.</text>
</comment>
<keyword evidence="1" id="KW-0378">Hydrolase</keyword>
<protein>
    <submittedName>
        <fullName evidence="1">mRNA-degrading endonuclease RelE of RelBE toxin-antitoxin system</fullName>
    </submittedName>
</protein>
<evidence type="ECO:0000313" key="1">
    <source>
        <dbReference type="EMBL" id="NJC28184.1"/>
    </source>
</evidence>
<accession>A0ABX0XH57</accession>
<dbReference type="RefSeq" id="WP_168039952.1">
    <property type="nucleotide sequence ID" value="NZ_JAATJH010000009.1"/>
</dbReference>
<sequence length="121" mass="13640">MPSRIILTETFKKEAKKLSKKHRSLGADLRVLVAQLEAEPYLGDRLSPQSYKIRLAIKSKGKGKSGGARVLTWVNVIAEDREEEQNLTVYLLSIFDKSSIENIPNSVLDQRIAEAVLMEEE</sequence>
<evidence type="ECO:0000313" key="2">
    <source>
        <dbReference type="Proteomes" id="UP000770785"/>
    </source>
</evidence>
<reference evidence="1 2" key="1">
    <citation type="submission" date="2020-03" db="EMBL/GenBank/DDBJ databases">
        <title>Genomic Encyclopedia of Type Strains, Phase IV (KMG-IV): sequencing the most valuable type-strain genomes for metagenomic binning, comparative biology and taxonomic classification.</title>
        <authorList>
            <person name="Goeker M."/>
        </authorList>
    </citation>
    <scope>NUCLEOTIDE SEQUENCE [LARGE SCALE GENOMIC DNA]</scope>
    <source>
        <strain evidence="1 2">DSM 105096</strain>
    </source>
</reference>
<keyword evidence="1" id="KW-0255">Endonuclease</keyword>
<gene>
    <name evidence="1" type="ORF">GGR27_003705</name>
</gene>